<dbReference type="Proteomes" id="UP000826573">
    <property type="component" value="Unassembled WGS sequence"/>
</dbReference>
<dbReference type="InterPro" id="IPR016130">
    <property type="entry name" value="Tyr_Pase_AS"/>
</dbReference>
<evidence type="ECO:0000313" key="1">
    <source>
        <dbReference type="EMBL" id="KAH0522144.1"/>
    </source>
</evidence>
<dbReference type="EMBL" id="JAIMJC010000007">
    <property type="protein sequence ID" value="KAH0522144.1"/>
    <property type="molecule type" value="Genomic_DNA"/>
</dbReference>
<name>A0A9P8KQ73_9HYPO</name>
<dbReference type="Gene3D" id="3.90.190.10">
    <property type="entry name" value="Protein tyrosine phosphatase superfamily"/>
    <property type="match status" value="1"/>
</dbReference>
<evidence type="ECO:0008006" key="3">
    <source>
        <dbReference type="Google" id="ProtNLM"/>
    </source>
</evidence>
<organism evidence="1 2">
    <name type="scientific">Trichoderma semiorbis</name>
    <dbReference type="NCBI Taxonomy" id="1491008"/>
    <lineage>
        <taxon>Eukaryota</taxon>
        <taxon>Fungi</taxon>
        <taxon>Dikarya</taxon>
        <taxon>Ascomycota</taxon>
        <taxon>Pezizomycotina</taxon>
        <taxon>Sordariomycetes</taxon>
        <taxon>Hypocreomycetidae</taxon>
        <taxon>Hypocreales</taxon>
        <taxon>Hypocreaceae</taxon>
        <taxon>Trichoderma</taxon>
    </lineage>
</organism>
<dbReference type="InterPro" id="IPR029021">
    <property type="entry name" value="Prot-tyrosine_phosphatase-like"/>
</dbReference>
<dbReference type="InterPro" id="IPR026893">
    <property type="entry name" value="Tyr/Ser_Pase_IphP-type"/>
</dbReference>
<keyword evidence="2" id="KW-1185">Reference proteome</keyword>
<reference evidence="1 2" key="1">
    <citation type="submission" date="2021-08" db="EMBL/GenBank/DDBJ databases">
        <title>The highly contiguous genome resource for Trichoderma semiorbis FJ059, a fungal antagonistic to plant pathogens.</title>
        <authorList>
            <person name="Liu T."/>
        </authorList>
    </citation>
    <scope>NUCLEOTIDE SEQUENCE [LARGE SCALE GENOMIC DNA]</scope>
    <source>
        <strain evidence="1 2">FJ059</strain>
    </source>
</reference>
<gene>
    <name evidence="1" type="ORF">TsFJ059_006043</name>
</gene>
<sequence>MTLLQLFSGDQAVSKSIWDGSQDATNDVMDLIKRAFTGNPRLSNPAMEQDPQLQKVPNFRDVGRTVNQFLGERRVRENLFYRSGRLDDATAADKDLIRNELEIKTIVDLRTKTEILKQIRKHRRSGEASEIPGVQYHGIKINGGSFERHLLSLLSWWDFFTVIFCFIAGYRIDAVRVLSTQVMLPRGLVRLGLDTLDHCGSEIHQALSLYTSPQTLPCIIHCTQGKDRTGLICALVLMILGIPRAAIEHDYFLTDAELLPSRPQMLIEIHEIGLTDEWAGTAKDMISSIESHINDNYGGLDNYLDSIGFNQQQRTKIRESLLY</sequence>
<comment type="caution">
    <text evidence="1">The sequence shown here is derived from an EMBL/GenBank/DDBJ whole genome shotgun (WGS) entry which is preliminary data.</text>
</comment>
<dbReference type="GO" id="GO:0004721">
    <property type="term" value="F:phosphoprotein phosphatase activity"/>
    <property type="evidence" value="ECO:0007669"/>
    <property type="project" value="InterPro"/>
</dbReference>
<evidence type="ECO:0000313" key="2">
    <source>
        <dbReference type="Proteomes" id="UP000826573"/>
    </source>
</evidence>
<dbReference type="SUPFAM" id="SSF52799">
    <property type="entry name" value="(Phosphotyrosine protein) phosphatases II"/>
    <property type="match status" value="1"/>
</dbReference>
<proteinExistence type="predicted"/>
<protein>
    <recommendedName>
        <fullName evidence="3">Tyrosine specific protein phosphatases domain-containing protein</fullName>
    </recommendedName>
</protein>
<dbReference type="PROSITE" id="PS00383">
    <property type="entry name" value="TYR_PHOSPHATASE_1"/>
    <property type="match status" value="1"/>
</dbReference>
<dbReference type="Pfam" id="PF13350">
    <property type="entry name" value="Y_phosphatase3"/>
    <property type="match status" value="1"/>
</dbReference>
<accession>A0A9P8KQ73</accession>
<dbReference type="PANTHER" id="PTHR31126:SF10">
    <property type="entry name" value="PROTEIN PHOSPHATASE, PUTATIVE (AFU_ORTHOLOGUE AFUA_6G06650)-RELATED"/>
    <property type="match status" value="1"/>
</dbReference>
<dbReference type="AlphaFoldDB" id="A0A9P8KQ73"/>
<dbReference type="PANTHER" id="PTHR31126">
    <property type="entry name" value="TYROSINE-PROTEIN PHOSPHATASE"/>
    <property type="match status" value="1"/>
</dbReference>